<organism evidence="2 3">
    <name type="scientific">Salinisphaera aquimarina</name>
    <dbReference type="NCBI Taxonomy" id="2094031"/>
    <lineage>
        <taxon>Bacteria</taxon>
        <taxon>Pseudomonadati</taxon>
        <taxon>Pseudomonadota</taxon>
        <taxon>Gammaproteobacteria</taxon>
        <taxon>Salinisphaerales</taxon>
        <taxon>Salinisphaeraceae</taxon>
        <taxon>Salinisphaera</taxon>
    </lineage>
</organism>
<dbReference type="GO" id="GO:0016746">
    <property type="term" value="F:acyltransferase activity"/>
    <property type="evidence" value="ECO:0007669"/>
    <property type="project" value="UniProtKB-KW"/>
</dbReference>
<proteinExistence type="predicted"/>
<dbReference type="EMBL" id="JBHRSS010000003">
    <property type="protein sequence ID" value="MFC3103755.1"/>
    <property type="molecule type" value="Genomic_DNA"/>
</dbReference>
<accession>A0ABV7EQU8</accession>
<sequence length="167" mass="17979">MHIRHATDADWPGLWAIIEPVFRAGETYAIATDIDAAAARRYWVGQPAATFVVVDGDGLLLGSYFIKANQPGPGDHVCNCGYIVAETARGRGVAGALCEHSQAEAVRRGFTAMQYNCVVASNAGAIRLWQKLGFAIVGTLPGAFRHPREGHVDAHVLYKTLAAPRHE</sequence>
<dbReference type="Gene3D" id="3.40.630.30">
    <property type="match status" value="1"/>
</dbReference>
<gene>
    <name evidence="2" type="ORF">ACFOSU_07610</name>
</gene>
<keyword evidence="3" id="KW-1185">Reference proteome</keyword>
<dbReference type="PANTHER" id="PTHR43138:SF1">
    <property type="entry name" value="N-ACETYLTRANSFERASE ACA1"/>
    <property type="match status" value="1"/>
</dbReference>
<dbReference type="SUPFAM" id="SSF55729">
    <property type="entry name" value="Acyl-CoA N-acyltransferases (Nat)"/>
    <property type="match status" value="1"/>
</dbReference>
<keyword evidence="2" id="KW-0808">Transferase</keyword>
<comment type="caution">
    <text evidence="2">The sequence shown here is derived from an EMBL/GenBank/DDBJ whole genome shotgun (WGS) entry which is preliminary data.</text>
</comment>
<dbReference type="Pfam" id="PF00583">
    <property type="entry name" value="Acetyltransf_1"/>
    <property type="match status" value="1"/>
</dbReference>
<dbReference type="PANTHER" id="PTHR43138">
    <property type="entry name" value="ACETYLTRANSFERASE, GNAT FAMILY"/>
    <property type="match status" value="1"/>
</dbReference>
<dbReference type="Proteomes" id="UP001595462">
    <property type="component" value="Unassembled WGS sequence"/>
</dbReference>
<dbReference type="InterPro" id="IPR016181">
    <property type="entry name" value="Acyl_CoA_acyltransferase"/>
</dbReference>
<keyword evidence="2" id="KW-0012">Acyltransferase</keyword>
<evidence type="ECO:0000313" key="3">
    <source>
        <dbReference type="Proteomes" id="UP001595462"/>
    </source>
</evidence>
<dbReference type="InterPro" id="IPR052742">
    <property type="entry name" value="Mito_N-acetyltransferase"/>
</dbReference>
<protein>
    <submittedName>
        <fullName evidence="2">GNAT family N-acetyltransferase</fullName>
        <ecNumber evidence="2">2.3.-.-</ecNumber>
    </submittedName>
</protein>
<dbReference type="RefSeq" id="WP_380688085.1">
    <property type="nucleotide sequence ID" value="NZ_JBHRSS010000003.1"/>
</dbReference>
<dbReference type="PROSITE" id="PS51186">
    <property type="entry name" value="GNAT"/>
    <property type="match status" value="1"/>
</dbReference>
<feature type="domain" description="N-acetyltransferase" evidence="1">
    <location>
        <begin position="1"/>
        <end position="162"/>
    </location>
</feature>
<name>A0ABV7EQU8_9GAMM</name>
<evidence type="ECO:0000259" key="1">
    <source>
        <dbReference type="PROSITE" id="PS51186"/>
    </source>
</evidence>
<dbReference type="EC" id="2.3.-.-" evidence="2"/>
<reference evidence="3" key="1">
    <citation type="journal article" date="2019" name="Int. J. Syst. Evol. Microbiol.">
        <title>The Global Catalogue of Microorganisms (GCM) 10K type strain sequencing project: providing services to taxonomists for standard genome sequencing and annotation.</title>
        <authorList>
            <consortium name="The Broad Institute Genomics Platform"/>
            <consortium name="The Broad Institute Genome Sequencing Center for Infectious Disease"/>
            <person name="Wu L."/>
            <person name="Ma J."/>
        </authorList>
    </citation>
    <scope>NUCLEOTIDE SEQUENCE [LARGE SCALE GENOMIC DNA]</scope>
    <source>
        <strain evidence="3">KCTC 52640</strain>
    </source>
</reference>
<dbReference type="CDD" id="cd04301">
    <property type="entry name" value="NAT_SF"/>
    <property type="match status" value="1"/>
</dbReference>
<dbReference type="InterPro" id="IPR000182">
    <property type="entry name" value="GNAT_dom"/>
</dbReference>
<evidence type="ECO:0000313" key="2">
    <source>
        <dbReference type="EMBL" id="MFC3103755.1"/>
    </source>
</evidence>